<reference evidence="1" key="1">
    <citation type="submission" date="2020-11" db="EMBL/GenBank/DDBJ databases">
        <title>Sequencing the genomes of 1000 actinobacteria strains.</title>
        <authorList>
            <person name="Klenk H.-P."/>
        </authorList>
    </citation>
    <scope>NUCLEOTIDE SEQUENCE</scope>
    <source>
        <strain evidence="1">DSM 45356</strain>
    </source>
</reference>
<dbReference type="RefSeq" id="WP_197003106.1">
    <property type="nucleotide sequence ID" value="NZ_BONS01000001.1"/>
</dbReference>
<evidence type="ECO:0000313" key="2">
    <source>
        <dbReference type="Proteomes" id="UP000622552"/>
    </source>
</evidence>
<sequence>MDTTVHPPVVSALEYVISDWLGDDLLECFPCHLASDRLADAIELSGLTGYRIDQVRVTLSPQAEEALEGTPLPAFRWLIAIGVAGVDDFGATAKGEIVVSDDALNLLRSFTIQNCDVTGYTTIG</sequence>
<dbReference type="AlphaFoldDB" id="A0A8J7KIE0"/>
<organism evidence="1 2">
    <name type="scientific">Longispora fulva</name>
    <dbReference type="NCBI Taxonomy" id="619741"/>
    <lineage>
        <taxon>Bacteria</taxon>
        <taxon>Bacillati</taxon>
        <taxon>Actinomycetota</taxon>
        <taxon>Actinomycetes</taxon>
        <taxon>Micromonosporales</taxon>
        <taxon>Micromonosporaceae</taxon>
        <taxon>Longispora</taxon>
    </lineage>
</organism>
<name>A0A8J7KIE0_9ACTN</name>
<gene>
    <name evidence="1" type="ORF">IW245_002263</name>
</gene>
<proteinExistence type="predicted"/>
<evidence type="ECO:0000313" key="1">
    <source>
        <dbReference type="EMBL" id="MBG6136069.1"/>
    </source>
</evidence>
<protein>
    <submittedName>
        <fullName evidence="1">Uncharacterized protein</fullName>
    </submittedName>
</protein>
<dbReference type="EMBL" id="JADOUF010000001">
    <property type="protein sequence ID" value="MBG6136069.1"/>
    <property type="molecule type" value="Genomic_DNA"/>
</dbReference>
<dbReference type="Proteomes" id="UP000622552">
    <property type="component" value="Unassembled WGS sequence"/>
</dbReference>
<keyword evidence="2" id="KW-1185">Reference proteome</keyword>
<accession>A0A8J7KIE0</accession>
<comment type="caution">
    <text evidence="1">The sequence shown here is derived from an EMBL/GenBank/DDBJ whole genome shotgun (WGS) entry which is preliminary data.</text>
</comment>